<dbReference type="GO" id="GO:0016829">
    <property type="term" value="F:lyase activity"/>
    <property type="evidence" value="ECO:0007669"/>
    <property type="project" value="UniProtKB-KW"/>
</dbReference>
<dbReference type="Proteomes" id="UP001206128">
    <property type="component" value="Unassembled WGS sequence"/>
</dbReference>
<protein>
    <submittedName>
        <fullName evidence="1">2-Methylisocitrate lyase, PEP mutase family</fullName>
    </submittedName>
</protein>
<organism evidence="1 2">
    <name type="scientific">Goodfellowiella coeruleoviolacea</name>
    <dbReference type="NCBI Taxonomy" id="334858"/>
    <lineage>
        <taxon>Bacteria</taxon>
        <taxon>Bacillati</taxon>
        <taxon>Actinomycetota</taxon>
        <taxon>Actinomycetes</taxon>
        <taxon>Pseudonocardiales</taxon>
        <taxon>Pseudonocardiaceae</taxon>
        <taxon>Goodfellowiella</taxon>
    </lineage>
</organism>
<dbReference type="CDD" id="cd00377">
    <property type="entry name" value="ICL_PEPM"/>
    <property type="match status" value="1"/>
</dbReference>
<proteinExistence type="predicted"/>
<comment type="caution">
    <text evidence="1">The sequence shown here is derived from an EMBL/GenBank/DDBJ whole genome shotgun (WGS) entry which is preliminary data.</text>
</comment>
<dbReference type="Gene3D" id="3.20.20.60">
    <property type="entry name" value="Phosphoenolpyruvate-binding domains"/>
    <property type="match status" value="1"/>
</dbReference>
<evidence type="ECO:0000313" key="2">
    <source>
        <dbReference type="Proteomes" id="UP001206128"/>
    </source>
</evidence>
<dbReference type="PANTHER" id="PTHR42905:SF16">
    <property type="entry name" value="CARBOXYPHOSPHONOENOLPYRUVATE PHOSPHONOMUTASE-LIKE PROTEIN (AFU_ORTHOLOGUE AFUA_5G07230)"/>
    <property type="match status" value="1"/>
</dbReference>
<evidence type="ECO:0000313" key="1">
    <source>
        <dbReference type="EMBL" id="MCP2166813.1"/>
    </source>
</evidence>
<dbReference type="InterPro" id="IPR039556">
    <property type="entry name" value="ICL/PEPM"/>
</dbReference>
<accession>A0AAE3GIK6</accession>
<dbReference type="InterPro" id="IPR040442">
    <property type="entry name" value="Pyrv_kinase-like_dom_sf"/>
</dbReference>
<keyword evidence="2" id="KW-1185">Reference proteome</keyword>
<dbReference type="EMBL" id="JAMTCK010000008">
    <property type="protein sequence ID" value="MCP2166813.1"/>
    <property type="molecule type" value="Genomic_DNA"/>
</dbReference>
<gene>
    <name evidence="1" type="ORF">LX83_003685</name>
</gene>
<reference evidence="1" key="1">
    <citation type="submission" date="2022-06" db="EMBL/GenBank/DDBJ databases">
        <title>Genomic Encyclopedia of Archaeal and Bacterial Type Strains, Phase II (KMG-II): from individual species to whole genera.</title>
        <authorList>
            <person name="Goeker M."/>
        </authorList>
    </citation>
    <scope>NUCLEOTIDE SEQUENCE</scope>
    <source>
        <strain evidence="1">DSM 43935</strain>
    </source>
</reference>
<sequence length="277" mass="28655">MTGQHPTAFHALHHADQPLLLPNAWDHASAAALVAAGFPAIGTTSMGVALAHGLPDAQGVARDQTVALARLLRPLPVPVTVDIEAGFSDDPGAVADLAEELVELGVAGVNLEDGRADGGLADPDRQAELIRAVKARVPDLFVNARTDTHWLGGDRPPPLTETLDRAHRYVAAGADGIFVPALAEDTDIAEVVAEVAVPVNILFLPHRHTLRGLAALGVRRVSTGSLLFRAAVHAAVSTAEAIRDGLPTGAGVPGYARFQQLVAEPLPENPGGRSAAG</sequence>
<dbReference type="SUPFAM" id="SSF51621">
    <property type="entry name" value="Phosphoenolpyruvate/pyruvate domain"/>
    <property type="match status" value="1"/>
</dbReference>
<name>A0AAE3GIK6_9PSEU</name>
<dbReference type="InterPro" id="IPR015813">
    <property type="entry name" value="Pyrv/PenolPyrv_kinase-like_dom"/>
</dbReference>
<dbReference type="PANTHER" id="PTHR42905">
    <property type="entry name" value="PHOSPHOENOLPYRUVATE CARBOXYLASE"/>
    <property type="match status" value="1"/>
</dbReference>
<dbReference type="AlphaFoldDB" id="A0AAE3GIK6"/>
<dbReference type="RefSeq" id="WP_253773050.1">
    <property type="nucleotide sequence ID" value="NZ_JAMTCK010000008.1"/>
</dbReference>
<dbReference type="Pfam" id="PF13714">
    <property type="entry name" value="PEP_mutase"/>
    <property type="match status" value="1"/>
</dbReference>
<keyword evidence="1" id="KW-0456">Lyase</keyword>